<dbReference type="GO" id="GO:0005886">
    <property type="term" value="C:plasma membrane"/>
    <property type="evidence" value="ECO:0007669"/>
    <property type="project" value="TreeGrafter"/>
</dbReference>
<sequence>MSQAGDVEGRGAAVTSLVEGERRFRLAQTSREMIARMREPEPRPAQELDRKGLLSLAPQARRFADVFRDLRTQLIARHRGENFSVMVAPVTTGAGASFVAANLALAFALDEAKTALLIDCNLREPSQDRRLGVAVHAGLTDFLDDPGIGIEHIIYPSGIPRLRLIPVGTHREGSSEYLSSMRMRALLAHLKERYPDRYLVLNAPALDAAPDARVLGELTDCSVAVVGYGQVTAEAVRDAVSALDPARFAGLVFNNVP</sequence>
<dbReference type="Proteomes" id="UP000253740">
    <property type="component" value="Unassembled WGS sequence"/>
</dbReference>
<dbReference type="OrthoDB" id="9775724at2"/>
<dbReference type="EMBL" id="DF970200">
    <property type="protein sequence ID" value="GAP66361.1"/>
    <property type="molecule type" value="Genomic_DNA"/>
</dbReference>
<evidence type="ECO:0000313" key="1">
    <source>
        <dbReference type="EMBL" id="GAN43509.1"/>
    </source>
</evidence>
<gene>
    <name evidence="1" type="ORF">MBSD_0012</name>
    <name evidence="2" type="ORF">MBSD_n1668</name>
</gene>
<reference evidence="1" key="1">
    <citation type="submission" date="2015-03" db="EMBL/GenBank/DDBJ databases">
        <title>Draft genome sequence of Mizugakiibacter sediminis skMP5.</title>
        <authorList>
            <person name="Watanabe T."/>
            <person name="Kojima H."/>
            <person name="Fukui M."/>
        </authorList>
    </citation>
    <scope>NUCLEOTIDE SEQUENCE</scope>
    <source>
        <strain evidence="1">SkMP5</strain>
    </source>
</reference>
<reference evidence="2" key="2">
    <citation type="submission" date="2015-08" db="EMBL/GenBank/DDBJ databases">
        <title>Complete DNA Sequence of Pseudomonas syringae pv. actinidiae, the Causal Agent of Kiwifruit Canker Disease.</title>
        <authorList>
            <person name="Rikkerink E.H.A."/>
            <person name="Fineran P.C."/>
        </authorList>
    </citation>
    <scope>NUCLEOTIDE SEQUENCE</scope>
    <source>
        <strain evidence="2">SkMP5</strain>
    </source>
</reference>
<dbReference type="STRING" id="1475481.GCA_000953855_01699"/>
<protein>
    <submittedName>
        <fullName evidence="2">Polysaccharide biosynthesis protein</fullName>
    </submittedName>
</protein>
<dbReference type="PANTHER" id="PTHR32309">
    <property type="entry name" value="TYROSINE-PROTEIN KINASE"/>
    <property type="match status" value="1"/>
</dbReference>
<dbReference type="AlphaFoldDB" id="A0A0K8QNS4"/>
<dbReference type="RefSeq" id="WP_148667844.1">
    <property type="nucleotide sequence ID" value="NZ_DF970200.1"/>
</dbReference>
<keyword evidence="3" id="KW-1185">Reference proteome</keyword>
<proteinExistence type="predicted"/>
<dbReference type="InterPro" id="IPR027417">
    <property type="entry name" value="P-loop_NTPase"/>
</dbReference>
<dbReference type="GO" id="GO:0004713">
    <property type="term" value="F:protein tyrosine kinase activity"/>
    <property type="evidence" value="ECO:0007669"/>
    <property type="project" value="TreeGrafter"/>
</dbReference>
<organism evidence="2">
    <name type="scientific">Mizugakiibacter sediminis</name>
    <dbReference type="NCBI Taxonomy" id="1475481"/>
    <lineage>
        <taxon>Bacteria</taxon>
        <taxon>Pseudomonadati</taxon>
        <taxon>Pseudomonadota</taxon>
        <taxon>Gammaproteobacteria</taxon>
        <taxon>Lysobacterales</taxon>
        <taxon>Rhodanobacteraceae</taxon>
        <taxon>Mizugakiibacter</taxon>
    </lineage>
</organism>
<dbReference type="SUPFAM" id="SSF52540">
    <property type="entry name" value="P-loop containing nucleoside triphosphate hydrolases"/>
    <property type="match status" value="1"/>
</dbReference>
<evidence type="ECO:0000313" key="3">
    <source>
        <dbReference type="Proteomes" id="UP000253740"/>
    </source>
</evidence>
<dbReference type="Gene3D" id="3.40.50.300">
    <property type="entry name" value="P-loop containing nucleotide triphosphate hydrolases"/>
    <property type="match status" value="1"/>
</dbReference>
<dbReference type="HOGENOM" id="CLU_052027_1_1_6"/>
<dbReference type="EMBL" id="DF952378">
    <property type="protein sequence ID" value="GAN43509.1"/>
    <property type="molecule type" value="Genomic_DNA"/>
</dbReference>
<dbReference type="PANTHER" id="PTHR32309:SF13">
    <property type="entry name" value="FERRIC ENTEROBACTIN TRANSPORT PROTEIN FEPE"/>
    <property type="match status" value="1"/>
</dbReference>
<accession>A0A0K8QNS4</accession>
<evidence type="ECO:0000313" key="2">
    <source>
        <dbReference type="EMBL" id="GAP66361.1"/>
    </source>
</evidence>
<name>A0A0K8QNS4_9GAMM</name>
<dbReference type="InterPro" id="IPR050445">
    <property type="entry name" value="Bact_polysacc_biosynth/exp"/>
</dbReference>